<evidence type="ECO:0000313" key="6">
    <source>
        <dbReference type="EMBL" id="THF77741.1"/>
    </source>
</evidence>
<name>A0A4S4BRU8_9BACL</name>
<dbReference type="EMBL" id="SSOB01000018">
    <property type="protein sequence ID" value="THF77741.1"/>
    <property type="molecule type" value="Genomic_DNA"/>
</dbReference>
<dbReference type="AlphaFoldDB" id="A0A4S4BRU8"/>
<evidence type="ECO:0000256" key="1">
    <source>
        <dbReference type="ARBA" id="ARBA00023015"/>
    </source>
</evidence>
<comment type="caution">
    <text evidence="6">The sequence shown here is derived from an EMBL/GenBank/DDBJ whole genome shotgun (WGS) entry which is preliminary data.</text>
</comment>
<dbReference type="RefSeq" id="WP_136370715.1">
    <property type="nucleotide sequence ID" value="NZ_SSOB01000018.1"/>
</dbReference>
<dbReference type="GO" id="GO:0043565">
    <property type="term" value="F:sequence-specific DNA binding"/>
    <property type="evidence" value="ECO:0007669"/>
    <property type="project" value="InterPro"/>
</dbReference>
<keyword evidence="2" id="KW-0238">DNA-binding</keyword>
<keyword evidence="1" id="KW-0805">Transcription regulation</keyword>
<dbReference type="SUPFAM" id="SSF46689">
    <property type="entry name" value="Homeodomain-like"/>
    <property type="match status" value="2"/>
</dbReference>
<evidence type="ECO:0000256" key="3">
    <source>
        <dbReference type="ARBA" id="ARBA00023163"/>
    </source>
</evidence>
<dbReference type="InterPro" id="IPR009057">
    <property type="entry name" value="Homeodomain-like_sf"/>
</dbReference>
<proteinExistence type="predicted"/>
<keyword evidence="3" id="KW-0804">Transcription</keyword>
<organism evidence="6 7">
    <name type="scientific">Cohnella fermenti</name>
    <dbReference type="NCBI Taxonomy" id="2565925"/>
    <lineage>
        <taxon>Bacteria</taxon>
        <taxon>Bacillati</taxon>
        <taxon>Bacillota</taxon>
        <taxon>Bacilli</taxon>
        <taxon>Bacillales</taxon>
        <taxon>Paenibacillaceae</taxon>
        <taxon>Cohnella</taxon>
    </lineage>
</organism>
<keyword evidence="4" id="KW-1133">Transmembrane helix</keyword>
<gene>
    <name evidence="6" type="ORF">E6C55_15480</name>
</gene>
<evidence type="ECO:0000259" key="5">
    <source>
        <dbReference type="PROSITE" id="PS01124"/>
    </source>
</evidence>
<accession>A0A4S4BRU8</accession>
<feature type="transmembrane region" description="Helical" evidence="4">
    <location>
        <begin position="315"/>
        <end position="334"/>
    </location>
</feature>
<reference evidence="6 7" key="1">
    <citation type="submission" date="2019-04" db="EMBL/GenBank/DDBJ databases">
        <title>Cohnella sp. nov. isolated from preserved vegetables.</title>
        <authorList>
            <person name="Lin S.-Y."/>
            <person name="Hung M.-H."/>
            <person name="Young C.-C."/>
        </authorList>
    </citation>
    <scope>NUCLEOTIDE SEQUENCE [LARGE SCALE GENOMIC DNA]</scope>
    <source>
        <strain evidence="6 7">CC-MHH1044</strain>
    </source>
</reference>
<dbReference type="GO" id="GO:0003700">
    <property type="term" value="F:DNA-binding transcription factor activity"/>
    <property type="evidence" value="ECO:0007669"/>
    <property type="project" value="InterPro"/>
</dbReference>
<protein>
    <submittedName>
        <fullName evidence="6">AraC family transcriptional regulator</fullName>
    </submittedName>
</protein>
<evidence type="ECO:0000313" key="7">
    <source>
        <dbReference type="Proteomes" id="UP000310636"/>
    </source>
</evidence>
<dbReference type="SMART" id="SM00342">
    <property type="entry name" value="HTH_ARAC"/>
    <property type="match status" value="1"/>
</dbReference>
<dbReference type="PANTHER" id="PTHR43280:SF28">
    <property type="entry name" value="HTH-TYPE TRANSCRIPTIONAL ACTIVATOR RHAS"/>
    <property type="match status" value="1"/>
</dbReference>
<dbReference type="Gene3D" id="1.10.10.60">
    <property type="entry name" value="Homeodomain-like"/>
    <property type="match status" value="2"/>
</dbReference>
<dbReference type="InterPro" id="IPR018062">
    <property type="entry name" value="HTH_AraC-typ_CS"/>
</dbReference>
<keyword evidence="4" id="KW-0812">Transmembrane</keyword>
<dbReference type="OrthoDB" id="1975037at2"/>
<keyword evidence="4" id="KW-0472">Membrane</keyword>
<dbReference type="InterPro" id="IPR041522">
    <property type="entry name" value="CdaR_GGDEF"/>
</dbReference>
<dbReference type="InterPro" id="IPR018060">
    <property type="entry name" value="HTH_AraC"/>
</dbReference>
<feature type="transmembrane region" description="Helical" evidence="4">
    <location>
        <begin position="21"/>
        <end position="46"/>
    </location>
</feature>
<feature type="domain" description="HTH araC/xylS-type" evidence="5">
    <location>
        <begin position="688"/>
        <end position="785"/>
    </location>
</feature>
<evidence type="ECO:0000256" key="4">
    <source>
        <dbReference type="SAM" id="Phobius"/>
    </source>
</evidence>
<sequence length="789" mass="89229">MASKLRSLFRSEQKLFGSFYIKSLVLTLFVAGIPGLIIGFSTYWFVGGRIDRELQSQSRQQFEQSVSYFDEQFSHMEVNIAHWSFDPSFGNELRKLDFVRDYIRVRQVFQTIPIMELSDPLIDHVELYLNEPRPVLFTTSNYTFLEGDEQIGKYTAYFARPKSIGWTLSEGASGAGTGTGTGAGAGAGTGFTLYNRLPGGEASSFGVILVMLSERQLIDMLLTLTPHNLGSSFLMTEQGQWLESSSGAQPSELEALIQTKVLAREGDTGSFLFKWGGTSYTVSFGKIERLGSTWTFVSLVPLTAITEPVRVISQVILWISAIGLLLATLLSWLASRQLYSPVKRLVQVIAGEKDGSIRRSQNDEFAVIEAQWQQIAKEHQSLQSRLSEQLPYLKEGYLLQLVQGYLYSFSEDSVRSRMEQYGWEVADKQFVAMMIQLSGFANLQGRFFEGDEGLVTFVAANIVDECKENAIGEAIVVNFHDLSIGLLLLAPKEKSMDELRDGLSEFSDRLIQAIRQVLSLRVTVSVSANSQQAHQIPYLFEEARQALTNRDLLHDKQVLGLEREALAEGSASYQYPFAIEKEIIHALRMGVRDELFELVPRFMKELAAGGAKELIIRHGMLQLLASVQHVMMKMGVSPEWLAGNALNAQLSQLDDPNAMLKWFLRKVIEPCLSEWDKKQDEQLLQLMDQVIQYMQSHYMQDISLESCADRINVYSYTLSKTFKQVTGVNFVEYLTGIRLERAKELLAKTDWRINDIAEKVGYQPTYFNRIFKKLEGLTPSQYREKTKLD</sequence>
<dbReference type="Proteomes" id="UP000310636">
    <property type="component" value="Unassembled WGS sequence"/>
</dbReference>
<dbReference type="Pfam" id="PF17853">
    <property type="entry name" value="GGDEF_2"/>
    <property type="match status" value="1"/>
</dbReference>
<keyword evidence="7" id="KW-1185">Reference proteome</keyword>
<dbReference type="PROSITE" id="PS00041">
    <property type="entry name" value="HTH_ARAC_FAMILY_1"/>
    <property type="match status" value="1"/>
</dbReference>
<dbReference type="PANTHER" id="PTHR43280">
    <property type="entry name" value="ARAC-FAMILY TRANSCRIPTIONAL REGULATOR"/>
    <property type="match status" value="1"/>
</dbReference>
<dbReference type="Pfam" id="PF12833">
    <property type="entry name" value="HTH_18"/>
    <property type="match status" value="1"/>
</dbReference>
<evidence type="ECO:0000256" key="2">
    <source>
        <dbReference type="ARBA" id="ARBA00023125"/>
    </source>
</evidence>
<dbReference type="PROSITE" id="PS01124">
    <property type="entry name" value="HTH_ARAC_FAMILY_2"/>
    <property type="match status" value="1"/>
</dbReference>